<evidence type="ECO:0000313" key="3">
    <source>
        <dbReference type="EMBL" id="NEM97660.1"/>
    </source>
</evidence>
<keyword evidence="4" id="KW-1185">Reference proteome</keyword>
<dbReference type="EMBL" id="JAAGWD010000003">
    <property type="protein sequence ID" value="NEM97660.1"/>
    <property type="molecule type" value="Genomic_DNA"/>
</dbReference>
<sequence length="119" mass="13115">MMKKQNIGTSLLLLLWATMFCFSVFTAFQKTNAPQHNSFASASAHNEKLTPEEKSDPVAWVAPSETSTSSGAEESDLPFYNALRWLPHSQATILSHKPLKTIQAFASGSTRFLIFPNAP</sequence>
<reference evidence="3 4" key="1">
    <citation type="submission" date="2020-02" db="EMBL/GenBank/DDBJ databases">
        <authorList>
            <person name="Kim M.K."/>
        </authorList>
    </citation>
    <scope>NUCLEOTIDE SEQUENCE [LARGE SCALE GENOMIC DNA]</scope>
    <source>
        <strain evidence="3 4">BT327</strain>
    </source>
</reference>
<feature type="chain" id="PRO_5025565866" evidence="2">
    <location>
        <begin position="27"/>
        <end position="119"/>
    </location>
</feature>
<accession>A0A6B3LVP6</accession>
<protein>
    <submittedName>
        <fullName evidence="3">Uncharacterized protein</fullName>
    </submittedName>
</protein>
<name>A0A6B3LVP6_9BACT</name>
<gene>
    <name evidence="3" type="ORF">GXP69_08135</name>
</gene>
<comment type="caution">
    <text evidence="3">The sequence shown here is derived from an EMBL/GenBank/DDBJ whole genome shotgun (WGS) entry which is preliminary data.</text>
</comment>
<organism evidence="3 4">
    <name type="scientific">Pontibacter burrus</name>
    <dbReference type="NCBI Taxonomy" id="2704466"/>
    <lineage>
        <taxon>Bacteria</taxon>
        <taxon>Pseudomonadati</taxon>
        <taxon>Bacteroidota</taxon>
        <taxon>Cytophagia</taxon>
        <taxon>Cytophagales</taxon>
        <taxon>Hymenobacteraceae</taxon>
        <taxon>Pontibacter</taxon>
    </lineage>
</organism>
<dbReference type="Proteomes" id="UP000474777">
    <property type="component" value="Unassembled WGS sequence"/>
</dbReference>
<evidence type="ECO:0000256" key="2">
    <source>
        <dbReference type="SAM" id="SignalP"/>
    </source>
</evidence>
<feature type="compositionally biased region" description="Basic and acidic residues" evidence="1">
    <location>
        <begin position="45"/>
        <end position="56"/>
    </location>
</feature>
<proteinExistence type="predicted"/>
<dbReference type="RefSeq" id="WP_163914245.1">
    <property type="nucleotide sequence ID" value="NZ_JAAGWD010000003.1"/>
</dbReference>
<feature type="region of interest" description="Disordered" evidence="1">
    <location>
        <begin position="39"/>
        <end position="74"/>
    </location>
</feature>
<keyword evidence="2" id="KW-0732">Signal</keyword>
<evidence type="ECO:0000256" key="1">
    <source>
        <dbReference type="SAM" id="MobiDB-lite"/>
    </source>
</evidence>
<dbReference type="AlphaFoldDB" id="A0A6B3LVP6"/>
<feature type="signal peptide" evidence="2">
    <location>
        <begin position="1"/>
        <end position="26"/>
    </location>
</feature>
<evidence type="ECO:0000313" key="4">
    <source>
        <dbReference type="Proteomes" id="UP000474777"/>
    </source>
</evidence>